<dbReference type="Pfam" id="PF21789">
    <property type="entry name" value="TNP-like_RNaseH_C"/>
    <property type="match status" value="1"/>
</dbReference>
<evidence type="ECO:0000256" key="6">
    <source>
        <dbReference type="SAM" id="Coils"/>
    </source>
</evidence>
<dbReference type="PANTHER" id="PTHR47326">
    <property type="entry name" value="TRANSPOSABLE ELEMENT TC3 TRANSPOSASE-LIKE PROTEIN"/>
    <property type="match status" value="1"/>
</dbReference>
<proteinExistence type="predicted"/>
<organism evidence="9 10">
    <name type="scientific">Trichogramma kaykai</name>
    <dbReference type="NCBI Taxonomy" id="54128"/>
    <lineage>
        <taxon>Eukaryota</taxon>
        <taxon>Metazoa</taxon>
        <taxon>Ecdysozoa</taxon>
        <taxon>Arthropoda</taxon>
        <taxon>Hexapoda</taxon>
        <taxon>Insecta</taxon>
        <taxon>Pterygota</taxon>
        <taxon>Neoptera</taxon>
        <taxon>Endopterygota</taxon>
        <taxon>Hymenoptera</taxon>
        <taxon>Apocrita</taxon>
        <taxon>Proctotrupomorpha</taxon>
        <taxon>Chalcidoidea</taxon>
        <taxon>Trichogrammatidae</taxon>
        <taxon>Trichogramma</taxon>
    </lineage>
</organism>
<evidence type="ECO:0000256" key="7">
    <source>
        <dbReference type="SAM" id="MobiDB-lite"/>
    </source>
</evidence>
<dbReference type="PANTHER" id="PTHR47326:SF1">
    <property type="entry name" value="HTH PSQ-TYPE DOMAIN-CONTAINING PROTEIN"/>
    <property type="match status" value="1"/>
</dbReference>
<dbReference type="AlphaFoldDB" id="A0ABD2W1L2"/>
<dbReference type="SMART" id="SM00980">
    <property type="entry name" value="THAP"/>
    <property type="match status" value="1"/>
</dbReference>
<keyword evidence="2 5" id="KW-0863">Zinc-finger</keyword>
<name>A0ABD2W1L2_9HYME</name>
<gene>
    <name evidence="9" type="ORF">TKK_017715</name>
</gene>
<dbReference type="InterPro" id="IPR021896">
    <property type="entry name" value="THAP9-like_HTH"/>
</dbReference>
<evidence type="ECO:0000256" key="2">
    <source>
        <dbReference type="ARBA" id="ARBA00022771"/>
    </source>
</evidence>
<dbReference type="Pfam" id="PF21788">
    <property type="entry name" value="TNP-like_GBD"/>
    <property type="match status" value="1"/>
</dbReference>
<dbReference type="GO" id="GO:0003677">
    <property type="term" value="F:DNA binding"/>
    <property type="evidence" value="ECO:0007669"/>
    <property type="project" value="UniProtKB-UniRule"/>
</dbReference>
<dbReference type="PROSITE" id="PS50950">
    <property type="entry name" value="ZF_THAP"/>
    <property type="match status" value="1"/>
</dbReference>
<reference evidence="9 10" key="1">
    <citation type="journal article" date="2024" name="bioRxiv">
        <title>A reference genome for Trichogramma kaykai: A tiny desert-dwelling parasitoid wasp with competing sex-ratio distorters.</title>
        <authorList>
            <person name="Culotta J."/>
            <person name="Lindsey A.R."/>
        </authorList>
    </citation>
    <scope>NUCLEOTIDE SEQUENCE [LARGE SCALE GENOMIC DNA]</scope>
    <source>
        <strain evidence="9 10">KSX58</strain>
    </source>
</reference>
<evidence type="ECO:0000313" key="9">
    <source>
        <dbReference type="EMBL" id="KAL3386945.1"/>
    </source>
</evidence>
<dbReference type="InterPro" id="IPR048365">
    <property type="entry name" value="TNP-like_RNaseH_N"/>
</dbReference>
<evidence type="ECO:0000256" key="3">
    <source>
        <dbReference type="ARBA" id="ARBA00022833"/>
    </source>
</evidence>
<sequence>MPTRHKCCFAGCDKTSQHPDVSLHRFVVKPADIRDQWLANSGNASLFSLTDKQLHDRRVCSTHFLDNEFDYPGIGKKTPKRGAIPRSLIIENNIVPSEQQLEVAAEIPQDAQVDSLDSNACLPSTSLSVNSTSMRNRKPRRKPVSLSRENLTLKFQLGRSRRKVKSLAQKLRRSENRIKELSKEDLIEGASKYIWGKNLDFFKMQINHSNQRQWEEDEKQFALGLYYKSPKAYKYLKDIFNLPCLSLIYRWVNNINLRPGTNQLFIEQLKLKLESKNFMEKSGVLMWDEIMIKPGLEYNRKIDILEGFEDIGVELDDKPRKSNGQQEIGEPKVSDFIATHVLVFMIGGLIYDWKQPFFYVPSAGTISASKLKILIEKVIKLAFEAGFIIHHMVCDQSSSNQSAIKKLGIILENPSYKFEDHDISFGFDAPHIFKSIRNTLINNNFTVEGKIVSWVPLIQLHELQKGKSCKAAPKLTEHHVKPKAFEKMKVKLAVQVFSNSVGAALMTATLNKEIGLNDADLVIAAATADFCIRLNRIFDCLNARSFSDSNPYRKGLSESTRVEDELNKAADWVNTIEDNSQSPAFKNLLITIKGILLLWSRLKSKGIRYILTSRLNQDKLENFFGFLRERCGYNNNPTLTQCIKNMQYAVLVTLLVPPVGTNCEADQARLLISNFNSYVKDTSGEFSENIDRQVEDWFARNDAHLESDQSTLHTTVTENPTEDINTTQTTPDTALETPSLERQTKKYIAGYLAYRLNNKHHYAVEVDPRTSIRIISREENLSYSFVQKVLKRNHLHAFHYRKVQTLQPEDHPLRMRFCEIMLNRIAEDDTFLDRVLFTDESAFGTDGTFNVHNHHQYSVENPHLIVENKHQTRFTINKWAGIIGDTIIGLVDFPEQLTGAYYRDFLENRLRELLQRNHVENDEVIFQHDGAPAHTTMLQSGFSINSIPNVGLVFHGETTFIHFLAGTEP</sequence>
<dbReference type="InterPro" id="IPR048367">
    <property type="entry name" value="TNP-like_RNaseH_C"/>
</dbReference>
<evidence type="ECO:0000313" key="10">
    <source>
        <dbReference type="Proteomes" id="UP001627154"/>
    </source>
</evidence>
<dbReference type="EMBL" id="JBJJXI010000142">
    <property type="protein sequence ID" value="KAL3386945.1"/>
    <property type="molecule type" value="Genomic_DNA"/>
</dbReference>
<protein>
    <recommendedName>
        <fullName evidence="8">THAP-type domain-containing protein</fullName>
    </recommendedName>
</protein>
<comment type="caution">
    <text evidence="9">The sequence shown here is derived from an EMBL/GenBank/DDBJ whole genome shotgun (WGS) entry which is preliminary data.</text>
</comment>
<evidence type="ECO:0000256" key="4">
    <source>
        <dbReference type="ARBA" id="ARBA00023125"/>
    </source>
</evidence>
<dbReference type="InterPro" id="IPR006612">
    <property type="entry name" value="THAP_Znf"/>
</dbReference>
<dbReference type="Pfam" id="PF05485">
    <property type="entry name" value="THAP"/>
    <property type="match status" value="1"/>
</dbReference>
<keyword evidence="6" id="KW-0175">Coiled coil</keyword>
<dbReference type="Proteomes" id="UP001627154">
    <property type="component" value="Unassembled WGS sequence"/>
</dbReference>
<evidence type="ECO:0000256" key="5">
    <source>
        <dbReference type="PROSITE-ProRule" id="PRU00309"/>
    </source>
</evidence>
<dbReference type="Pfam" id="PF12017">
    <property type="entry name" value="Tnp_P_element"/>
    <property type="match status" value="1"/>
</dbReference>
<dbReference type="Gene3D" id="3.30.420.10">
    <property type="entry name" value="Ribonuclease H-like superfamily/Ribonuclease H"/>
    <property type="match status" value="1"/>
</dbReference>
<feature type="compositionally biased region" description="Polar residues" evidence="7">
    <location>
        <begin position="709"/>
        <end position="732"/>
    </location>
</feature>
<feature type="region of interest" description="Disordered" evidence="7">
    <location>
        <begin position="709"/>
        <end position="733"/>
    </location>
</feature>
<keyword evidence="4 5" id="KW-0238">DNA-binding</keyword>
<evidence type="ECO:0000259" key="8">
    <source>
        <dbReference type="PROSITE" id="PS50950"/>
    </source>
</evidence>
<dbReference type="InterPro" id="IPR048366">
    <property type="entry name" value="TNP-like_GBD"/>
</dbReference>
<evidence type="ECO:0000256" key="1">
    <source>
        <dbReference type="ARBA" id="ARBA00022723"/>
    </source>
</evidence>
<keyword evidence="1" id="KW-0479">Metal-binding</keyword>
<dbReference type="Pfam" id="PF21787">
    <property type="entry name" value="TNP-like_RNaseH_N"/>
    <property type="match status" value="1"/>
</dbReference>
<dbReference type="GO" id="GO:0008270">
    <property type="term" value="F:zinc ion binding"/>
    <property type="evidence" value="ECO:0007669"/>
    <property type="project" value="UniProtKB-KW"/>
</dbReference>
<accession>A0ABD2W1L2</accession>
<feature type="coiled-coil region" evidence="6">
    <location>
        <begin position="157"/>
        <end position="184"/>
    </location>
</feature>
<keyword evidence="3" id="KW-0862">Zinc</keyword>
<dbReference type="SUPFAM" id="SSF57716">
    <property type="entry name" value="Glucocorticoid receptor-like (DNA-binding domain)"/>
    <property type="match status" value="1"/>
</dbReference>
<dbReference type="InterPro" id="IPR036397">
    <property type="entry name" value="RNaseH_sf"/>
</dbReference>
<keyword evidence="10" id="KW-1185">Reference proteome</keyword>
<feature type="domain" description="THAP-type" evidence="8">
    <location>
        <begin position="1"/>
        <end position="88"/>
    </location>
</feature>